<reference evidence="18" key="1">
    <citation type="submission" date="2022-03" db="EMBL/GenBank/DDBJ databases">
        <authorList>
            <person name="Alioto T."/>
            <person name="Alioto T."/>
            <person name="Gomez Garrido J."/>
        </authorList>
    </citation>
    <scope>NUCLEOTIDE SEQUENCE</scope>
</reference>
<dbReference type="GO" id="GO:0007219">
    <property type="term" value="P:Notch signaling pathway"/>
    <property type="evidence" value="ECO:0007669"/>
    <property type="project" value="TreeGrafter"/>
</dbReference>
<dbReference type="SMART" id="SM00179">
    <property type="entry name" value="EGF_CA"/>
    <property type="match status" value="4"/>
</dbReference>
<dbReference type="SUPFAM" id="SSF57196">
    <property type="entry name" value="EGF/Laminin"/>
    <property type="match status" value="2"/>
</dbReference>
<keyword evidence="5" id="KW-0677">Repeat</keyword>
<dbReference type="GO" id="GO:0005509">
    <property type="term" value="F:calcium ion binding"/>
    <property type="evidence" value="ECO:0007669"/>
    <property type="project" value="InterPro"/>
</dbReference>
<keyword evidence="2 13" id="KW-0245">EGF-like domain</keyword>
<feature type="disulfide bond" evidence="13">
    <location>
        <begin position="118"/>
        <end position="127"/>
    </location>
</feature>
<evidence type="ECO:0000256" key="8">
    <source>
        <dbReference type="ARBA" id="ARBA00023157"/>
    </source>
</evidence>
<dbReference type="FunFam" id="2.10.25.10:FF:000263">
    <property type="entry name" value="Protein delta homolog 2"/>
    <property type="match status" value="1"/>
</dbReference>
<comment type="function">
    <text evidence="10">Regulates adipogenesis.</text>
</comment>
<feature type="disulfide bond" evidence="13">
    <location>
        <begin position="237"/>
        <end position="246"/>
    </location>
</feature>
<evidence type="ECO:0000256" key="11">
    <source>
        <dbReference type="ARBA" id="ARBA00072388"/>
    </source>
</evidence>
<dbReference type="EMBL" id="OW240913">
    <property type="protein sequence ID" value="CAH2256579.1"/>
    <property type="molecule type" value="Genomic_DNA"/>
</dbReference>
<dbReference type="SMART" id="SM00181">
    <property type="entry name" value="EGF"/>
    <property type="match status" value="6"/>
</dbReference>
<evidence type="ECO:0000256" key="10">
    <source>
        <dbReference type="ARBA" id="ARBA00060273"/>
    </source>
</evidence>
<organism evidence="18 19">
    <name type="scientific">Pelobates cultripes</name>
    <name type="common">Western spadefoot toad</name>
    <dbReference type="NCBI Taxonomy" id="61616"/>
    <lineage>
        <taxon>Eukaryota</taxon>
        <taxon>Metazoa</taxon>
        <taxon>Chordata</taxon>
        <taxon>Craniata</taxon>
        <taxon>Vertebrata</taxon>
        <taxon>Euteleostomi</taxon>
        <taxon>Amphibia</taxon>
        <taxon>Batrachia</taxon>
        <taxon>Anura</taxon>
        <taxon>Pelobatoidea</taxon>
        <taxon>Pelobatidae</taxon>
        <taxon>Pelobates</taxon>
    </lineage>
</organism>
<dbReference type="FunFam" id="2.10.25.10:FF:000607">
    <property type="entry name" value="Protein delta 2"/>
    <property type="match status" value="1"/>
</dbReference>
<keyword evidence="9" id="KW-0325">Glycoprotein</keyword>
<evidence type="ECO:0000256" key="6">
    <source>
        <dbReference type="ARBA" id="ARBA00022989"/>
    </source>
</evidence>
<feature type="domain" description="EGF-like" evidence="17">
    <location>
        <begin position="90"/>
        <end position="128"/>
    </location>
</feature>
<keyword evidence="4 16" id="KW-0732">Signal</keyword>
<comment type="caution">
    <text evidence="13">Lacks conserved residue(s) required for the propagation of feature annotation.</text>
</comment>
<evidence type="ECO:0000256" key="4">
    <source>
        <dbReference type="ARBA" id="ARBA00022729"/>
    </source>
</evidence>
<evidence type="ECO:0000256" key="13">
    <source>
        <dbReference type="PROSITE-ProRule" id="PRU00076"/>
    </source>
</evidence>
<keyword evidence="7 15" id="KW-0472">Membrane</keyword>
<feature type="domain" description="EGF-like" evidence="17">
    <location>
        <begin position="130"/>
        <end position="171"/>
    </location>
</feature>
<dbReference type="PROSITE" id="PS00010">
    <property type="entry name" value="ASX_HYDROXYL"/>
    <property type="match status" value="2"/>
</dbReference>
<sequence length="382" mass="42414">MRCWPQLLLPALCWILFICQTSAQADECSEHCDIYHGHCDEEGVCRCDPGWDGKFCENCVRMPGCVHGSCHQPWQCMCHPGWAGKFCDKDIYICEHSHPCQNEAECLIEADGDYSCLCQEPFHGKNCELKRGPCEIAEFPCLNGGTCQDERGYADTFVCRCLAGYVGRLCEVDVDDCLMRPCANGATCHDGVNRFSCECPLGFQGRFCTVNIDDCASKPCHNGGRCFDRVGNYECYCPEGFLGKSCEFPLPKPTWDYDQSTSAVDIEATWASPRVTQPVRTVGINKLGTGMSEKPGGGNIQISVKEVFTQKEHGLSEVQIIIVAVFGGMTGMLVLITVTVLLWYRNRGVRMVACCRDSPSAPKTHYHECQETSSNNRKTTAF</sequence>
<dbReference type="InterPro" id="IPR018097">
    <property type="entry name" value="EGF_Ca-bd_CS"/>
</dbReference>
<feature type="transmembrane region" description="Helical" evidence="15">
    <location>
        <begin position="320"/>
        <end position="344"/>
    </location>
</feature>
<evidence type="ECO:0000256" key="1">
    <source>
        <dbReference type="ARBA" id="ARBA00004479"/>
    </source>
</evidence>
<keyword evidence="8 13" id="KW-1015">Disulfide bond</keyword>
<feature type="region of interest" description="Disordered" evidence="14">
    <location>
        <begin position="360"/>
        <end position="382"/>
    </location>
</feature>
<dbReference type="PROSITE" id="PS00022">
    <property type="entry name" value="EGF_1"/>
    <property type="match status" value="6"/>
</dbReference>
<feature type="disulfide bond" evidence="13">
    <location>
        <begin position="161"/>
        <end position="170"/>
    </location>
</feature>
<evidence type="ECO:0000256" key="16">
    <source>
        <dbReference type="SAM" id="SignalP"/>
    </source>
</evidence>
<evidence type="ECO:0000256" key="2">
    <source>
        <dbReference type="ARBA" id="ARBA00022536"/>
    </source>
</evidence>
<evidence type="ECO:0000256" key="7">
    <source>
        <dbReference type="ARBA" id="ARBA00023136"/>
    </source>
</evidence>
<dbReference type="PRINTS" id="PR00010">
    <property type="entry name" value="EGFBLOOD"/>
</dbReference>
<dbReference type="PROSITE" id="PS50026">
    <property type="entry name" value="EGF_3"/>
    <property type="match status" value="5"/>
</dbReference>
<dbReference type="PANTHER" id="PTHR12916">
    <property type="entry name" value="CYTOCHROME C OXIDASE POLYPEPTIDE VIC-2"/>
    <property type="match status" value="1"/>
</dbReference>
<protein>
    <recommendedName>
        <fullName evidence="11">Protein delta homolog 2</fullName>
    </recommendedName>
    <alternativeName>
        <fullName evidence="12">Epidermal growth factor-like protein 9</fullName>
    </alternativeName>
</protein>
<feature type="signal peptide" evidence="16">
    <location>
        <begin position="1"/>
        <end position="25"/>
    </location>
</feature>
<feature type="compositionally biased region" description="Polar residues" evidence="14">
    <location>
        <begin position="371"/>
        <end position="382"/>
    </location>
</feature>
<keyword evidence="19" id="KW-1185">Reference proteome</keyword>
<comment type="subcellular location">
    <subcellularLocation>
        <location evidence="1">Membrane</location>
        <topology evidence="1">Single-pass type I membrane protein</topology>
    </subcellularLocation>
</comment>
<dbReference type="InterPro" id="IPR000152">
    <property type="entry name" value="EGF-type_Asp/Asn_hydroxyl_site"/>
</dbReference>
<gene>
    <name evidence="18" type="ORF">PECUL_23A019003</name>
</gene>
<dbReference type="InterPro" id="IPR013032">
    <property type="entry name" value="EGF-like_CS"/>
</dbReference>
<dbReference type="PROSITE" id="PS01186">
    <property type="entry name" value="EGF_2"/>
    <property type="match status" value="5"/>
</dbReference>
<accession>A0AAD1VWU4</accession>
<dbReference type="InterPro" id="IPR001881">
    <property type="entry name" value="EGF-like_Ca-bd_dom"/>
</dbReference>
<dbReference type="FunFam" id="2.10.25.10:FF:000018">
    <property type="entry name" value="Delta-like 1"/>
    <property type="match status" value="1"/>
</dbReference>
<dbReference type="Pfam" id="PF21700">
    <property type="entry name" value="EGF_DL_JAG"/>
    <property type="match status" value="1"/>
</dbReference>
<feature type="disulfide bond" evidence="13">
    <location>
        <begin position="199"/>
        <end position="208"/>
    </location>
</feature>
<dbReference type="Gene3D" id="2.10.25.10">
    <property type="entry name" value="Laminin"/>
    <property type="match status" value="5"/>
</dbReference>
<dbReference type="GO" id="GO:0016020">
    <property type="term" value="C:membrane"/>
    <property type="evidence" value="ECO:0007669"/>
    <property type="project" value="UniProtKB-SubCell"/>
</dbReference>
<keyword evidence="3 15" id="KW-0812">Transmembrane</keyword>
<dbReference type="Pfam" id="PF00008">
    <property type="entry name" value="EGF"/>
    <property type="match status" value="3"/>
</dbReference>
<evidence type="ECO:0000259" key="17">
    <source>
        <dbReference type="PROSITE" id="PS50026"/>
    </source>
</evidence>
<proteinExistence type="predicted"/>
<dbReference type="GO" id="GO:0045746">
    <property type="term" value="P:negative regulation of Notch signaling pathway"/>
    <property type="evidence" value="ECO:0007669"/>
    <property type="project" value="UniProtKB-ARBA"/>
</dbReference>
<dbReference type="AlphaFoldDB" id="A0AAD1VWU4"/>
<dbReference type="GO" id="GO:0005112">
    <property type="term" value="F:Notch binding"/>
    <property type="evidence" value="ECO:0007669"/>
    <property type="project" value="TreeGrafter"/>
</dbReference>
<evidence type="ECO:0000256" key="14">
    <source>
        <dbReference type="SAM" id="MobiDB-lite"/>
    </source>
</evidence>
<dbReference type="SUPFAM" id="SSF57184">
    <property type="entry name" value="Growth factor receptor domain"/>
    <property type="match status" value="1"/>
</dbReference>
<evidence type="ECO:0000256" key="5">
    <source>
        <dbReference type="ARBA" id="ARBA00022737"/>
    </source>
</evidence>
<dbReference type="InterPro" id="IPR009030">
    <property type="entry name" value="Growth_fac_rcpt_cys_sf"/>
</dbReference>
<feature type="chain" id="PRO_5041930220" description="Protein delta homolog 2" evidence="16">
    <location>
        <begin position="26"/>
        <end position="382"/>
    </location>
</feature>
<feature type="domain" description="EGF-like" evidence="17">
    <location>
        <begin position="211"/>
        <end position="247"/>
    </location>
</feature>
<evidence type="ECO:0000313" key="19">
    <source>
        <dbReference type="Proteomes" id="UP001295444"/>
    </source>
</evidence>
<feature type="disulfide bond" evidence="13">
    <location>
        <begin position="47"/>
        <end position="56"/>
    </location>
</feature>
<dbReference type="Proteomes" id="UP001295444">
    <property type="component" value="Chromosome 02"/>
</dbReference>
<dbReference type="PANTHER" id="PTHR12916:SF4">
    <property type="entry name" value="UNINFLATABLE, ISOFORM C"/>
    <property type="match status" value="1"/>
</dbReference>
<evidence type="ECO:0000256" key="15">
    <source>
        <dbReference type="SAM" id="Phobius"/>
    </source>
</evidence>
<dbReference type="FunFam" id="2.10.25.10:FF:000118">
    <property type="entry name" value="protein delta homolog 2"/>
    <property type="match status" value="2"/>
</dbReference>
<feature type="domain" description="EGF-like" evidence="17">
    <location>
        <begin position="173"/>
        <end position="209"/>
    </location>
</feature>
<keyword evidence="6 15" id="KW-1133">Transmembrane helix</keyword>
<dbReference type="CDD" id="cd00054">
    <property type="entry name" value="EGF_CA"/>
    <property type="match status" value="4"/>
</dbReference>
<evidence type="ECO:0000256" key="9">
    <source>
        <dbReference type="ARBA" id="ARBA00023180"/>
    </source>
</evidence>
<evidence type="ECO:0000256" key="12">
    <source>
        <dbReference type="ARBA" id="ARBA00078815"/>
    </source>
</evidence>
<feature type="domain" description="EGF-like" evidence="17">
    <location>
        <begin position="24"/>
        <end position="57"/>
    </location>
</feature>
<dbReference type="PROSITE" id="PS01187">
    <property type="entry name" value="EGF_CA"/>
    <property type="match status" value="1"/>
</dbReference>
<evidence type="ECO:0000313" key="18">
    <source>
        <dbReference type="EMBL" id="CAH2256579.1"/>
    </source>
</evidence>
<name>A0AAD1VWU4_PELCU</name>
<evidence type="ECO:0000256" key="3">
    <source>
        <dbReference type="ARBA" id="ARBA00022692"/>
    </source>
</evidence>
<dbReference type="InterPro" id="IPR000742">
    <property type="entry name" value="EGF"/>
</dbReference>
<dbReference type="Pfam" id="PF12661">
    <property type="entry name" value="hEGF"/>
    <property type="match status" value="1"/>
</dbReference>